<feature type="non-terminal residue" evidence="3">
    <location>
        <position position="1"/>
    </location>
</feature>
<dbReference type="EMBL" id="CAUYUJ010020198">
    <property type="protein sequence ID" value="CAK0896503.1"/>
    <property type="molecule type" value="Genomic_DNA"/>
</dbReference>
<accession>A0ABN9XF41</accession>
<dbReference type="Pfam" id="PF00009">
    <property type="entry name" value="GTP_EFTU"/>
    <property type="match status" value="1"/>
</dbReference>
<protein>
    <recommendedName>
        <fullName evidence="2">Tr-type G domain-containing protein</fullName>
    </recommendedName>
</protein>
<dbReference type="PANTHER" id="PTHR43721:SF9">
    <property type="entry name" value="GTP-BINDING PROTEIN 1"/>
    <property type="match status" value="1"/>
</dbReference>
<dbReference type="Gene3D" id="3.40.50.300">
    <property type="entry name" value="P-loop containing nucleotide triphosphate hydrolases"/>
    <property type="match status" value="1"/>
</dbReference>
<feature type="compositionally biased region" description="Acidic residues" evidence="1">
    <location>
        <begin position="417"/>
        <end position="429"/>
    </location>
</feature>
<keyword evidence="4" id="KW-1185">Reference proteome</keyword>
<name>A0ABN9XF41_9DINO</name>
<feature type="domain" description="Tr-type G" evidence="2">
    <location>
        <begin position="1"/>
        <end position="181"/>
    </location>
</feature>
<gene>
    <name evidence="3" type="ORF">PCOR1329_LOCUS74959</name>
</gene>
<feature type="region of interest" description="Disordered" evidence="1">
    <location>
        <begin position="240"/>
        <end position="284"/>
    </location>
</feature>
<dbReference type="InterPro" id="IPR050055">
    <property type="entry name" value="EF-Tu_GTPase"/>
</dbReference>
<feature type="compositionally biased region" description="Low complexity" evidence="1">
    <location>
        <begin position="454"/>
        <end position="478"/>
    </location>
</feature>
<dbReference type="PANTHER" id="PTHR43721">
    <property type="entry name" value="ELONGATION FACTOR TU-RELATED"/>
    <property type="match status" value="1"/>
</dbReference>
<evidence type="ECO:0000259" key="2">
    <source>
        <dbReference type="PROSITE" id="PS51722"/>
    </source>
</evidence>
<feature type="region of interest" description="Disordered" evidence="1">
    <location>
        <begin position="399"/>
        <end position="525"/>
    </location>
</feature>
<dbReference type="SUPFAM" id="SSF52540">
    <property type="entry name" value="P-loop containing nucleoside triphosphate hydrolases"/>
    <property type="match status" value="1"/>
</dbReference>
<feature type="compositionally biased region" description="Acidic residues" evidence="1">
    <location>
        <begin position="444"/>
        <end position="453"/>
    </location>
</feature>
<dbReference type="Proteomes" id="UP001189429">
    <property type="component" value="Unassembled WGS sequence"/>
</dbReference>
<feature type="compositionally biased region" description="Low complexity" evidence="1">
    <location>
        <begin position="268"/>
        <end position="284"/>
    </location>
</feature>
<dbReference type="InterPro" id="IPR027417">
    <property type="entry name" value="P-loop_NTPase"/>
</dbReference>
<sequence>EIMGFSAAGEQVVVDRPGAVTAASRNVAWQQIVSQSSQLVTFIDLCGHEKYLKTTIFGLVGLCPDYAMVIVNANAGFQKMSREHLGIALALKIPFIFVVTKIDIAPTNVYEENLEMLSRIVKSKAVGKIPLKLQREEDLGPAAEGLESDRVCPIFCISSVTGEGLPLLKSFMQRSIPHAPQMVTRSPRTPYASPGAQLARAVPLCLAAACTAVALDPARGHGAGAAALDVALVQVGLAAEGQQRGHQRQQRSSAGAADRSWSRHRPSAEAAAVAQPSAAAQPSAVAQPATAAAAQPAAGADAQGVGAQGGQEKAAAAVAAEERQRQLQEMVGILAAKSELRSVWAMPREQLAQRGAHRGRGLLTADEQILRLGGGQLLQQQDLAEQQHRNLHRLVEEEQRAVEAEDPSEQPVVISDVESDSSAEGDSEPVETAAADGAGTASATEEEDQEQPEADQQQATEEQAAVEQPPASPAQAAAAPPPPVHTPPAAPAQPEGVPRVAAAPAASVDGTSEASAARQGGASQEGSVMRAAAWRALAEELLAQGRPQRARADTAGGEAEQTGAVTPGELEAGLTADGSGWADVCEDDLGCSLNGECREGRCVCDAAWSGSANCSVLALLPAKRRAGYGAINSSTSSWGAGVVYDPVGKRFVMIAEEMDMGCGLQTWNLNSRCIVADSPTVDGEYAFRGVVVDAWAHSCAPARDPVSGIWVVSHLGAGDSSRLPRNQTMASRCSASSASACTAGPGQREHCALRQNSRGSMECSVRGCTGGCSGGTTPALGEPRAVVPCSGGGNAFNESVTAGSPYGPWQASRRLHFGLHGGTDPWFLPNGTLLSITSSGLALGAAHGVRREGPRANRPSILRAESLAEAREGGWVRLPWRSVLAGSGHEFSSDESAWPQVHWEDHHIFTDRRGNYHILAHARSGPLPACSAASAAASPACGARIGHAFSRNAEDWHVSPVAAATAESTFEDGETVRWRARERPRVVQDGRGHLVALVTGVGDPHCGGANAGVAGCDHTFTLVERVRAGPAA</sequence>
<evidence type="ECO:0000256" key="1">
    <source>
        <dbReference type="SAM" id="MobiDB-lite"/>
    </source>
</evidence>
<proteinExistence type="predicted"/>
<dbReference type="PROSITE" id="PS51722">
    <property type="entry name" value="G_TR_2"/>
    <property type="match status" value="1"/>
</dbReference>
<feature type="compositionally biased region" description="Low complexity" evidence="1">
    <location>
        <begin position="431"/>
        <end position="443"/>
    </location>
</feature>
<evidence type="ECO:0000313" key="4">
    <source>
        <dbReference type="Proteomes" id="UP001189429"/>
    </source>
</evidence>
<evidence type="ECO:0000313" key="3">
    <source>
        <dbReference type="EMBL" id="CAK0896503.1"/>
    </source>
</evidence>
<dbReference type="InterPro" id="IPR000795">
    <property type="entry name" value="T_Tr_GTP-bd_dom"/>
</dbReference>
<feature type="compositionally biased region" description="Pro residues" evidence="1">
    <location>
        <begin position="479"/>
        <end position="491"/>
    </location>
</feature>
<feature type="compositionally biased region" description="Low complexity" evidence="1">
    <location>
        <begin position="240"/>
        <end position="255"/>
    </location>
</feature>
<comment type="caution">
    <text evidence="3">The sequence shown here is derived from an EMBL/GenBank/DDBJ whole genome shotgun (WGS) entry which is preliminary data.</text>
</comment>
<reference evidence="3" key="1">
    <citation type="submission" date="2023-10" db="EMBL/GenBank/DDBJ databases">
        <authorList>
            <person name="Chen Y."/>
            <person name="Shah S."/>
            <person name="Dougan E. K."/>
            <person name="Thang M."/>
            <person name="Chan C."/>
        </authorList>
    </citation>
    <scope>NUCLEOTIDE SEQUENCE [LARGE SCALE GENOMIC DNA]</scope>
</reference>
<organism evidence="3 4">
    <name type="scientific">Prorocentrum cordatum</name>
    <dbReference type="NCBI Taxonomy" id="2364126"/>
    <lineage>
        <taxon>Eukaryota</taxon>
        <taxon>Sar</taxon>
        <taxon>Alveolata</taxon>
        <taxon>Dinophyceae</taxon>
        <taxon>Prorocentrales</taxon>
        <taxon>Prorocentraceae</taxon>
        <taxon>Prorocentrum</taxon>
    </lineage>
</organism>